<sequence>MSKATRSVWKDAGAAIAVFSIYMLTLLVPLHQAAATQSSFAELGYETIGAWPICSAISDADAEENAPFAVSCPVVSLAKNQLPIGEAAIFVRQIDGTGLDAASRPASRAPPADFKITDAAPRAPPMQA</sequence>
<dbReference type="RefSeq" id="WP_127072503.1">
    <property type="nucleotide sequence ID" value="NZ_BMKB01000001.1"/>
</dbReference>
<keyword evidence="2" id="KW-0812">Transmembrane</keyword>
<protein>
    <submittedName>
        <fullName evidence="3">Uncharacterized protein</fullName>
    </submittedName>
</protein>
<feature type="region of interest" description="Disordered" evidence="1">
    <location>
        <begin position="100"/>
        <end position="128"/>
    </location>
</feature>
<reference evidence="3 4" key="1">
    <citation type="journal article" date="2014" name="Int. J. Syst. Evol. Microbiol.">
        <title>Complete genome sequence of Corynebacterium casei LMG S-19264T (=DSM 44701T), isolated from a smear-ripened cheese.</title>
        <authorList>
            <consortium name="US DOE Joint Genome Institute (JGI-PGF)"/>
            <person name="Walter F."/>
            <person name="Albersmeier A."/>
            <person name="Kalinowski J."/>
            <person name="Ruckert C."/>
        </authorList>
    </citation>
    <scope>NUCLEOTIDE SEQUENCE [LARGE SCALE GENOMIC DNA]</scope>
    <source>
        <strain evidence="3 4">CGMCC 1.15896</strain>
    </source>
</reference>
<accession>A0A916R4Y7</accession>
<evidence type="ECO:0000313" key="4">
    <source>
        <dbReference type="Proteomes" id="UP000596977"/>
    </source>
</evidence>
<organism evidence="3 4">
    <name type="scientific">Pelagibacterium lentulum</name>
    <dbReference type="NCBI Taxonomy" id="2029865"/>
    <lineage>
        <taxon>Bacteria</taxon>
        <taxon>Pseudomonadati</taxon>
        <taxon>Pseudomonadota</taxon>
        <taxon>Alphaproteobacteria</taxon>
        <taxon>Hyphomicrobiales</taxon>
        <taxon>Devosiaceae</taxon>
        <taxon>Pelagibacterium</taxon>
    </lineage>
</organism>
<name>A0A916R4Y7_9HYPH</name>
<comment type="caution">
    <text evidence="3">The sequence shown here is derived from an EMBL/GenBank/DDBJ whole genome shotgun (WGS) entry which is preliminary data.</text>
</comment>
<proteinExistence type="predicted"/>
<dbReference type="AlphaFoldDB" id="A0A916R4Y7"/>
<dbReference type="Proteomes" id="UP000596977">
    <property type="component" value="Unassembled WGS sequence"/>
</dbReference>
<gene>
    <name evidence="3" type="ORF">GCM10011499_00610</name>
</gene>
<evidence type="ECO:0000256" key="1">
    <source>
        <dbReference type="SAM" id="MobiDB-lite"/>
    </source>
</evidence>
<feature type="transmembrane region" description="Helical" evidence="2">
    <location>
        <begin position="12"/>
        <end position="30"/>
    </location>
</feature>
<dbReference type="EMBL" id="BMKB01000001">
    <property type="protein sequence ID" value="GGA35194.1"/>
    <property type="molecule type" value="Genomic_DNA"/>
</dbReference>
<keyword evidence="4" id="KW-1185">Reference proteome</keyword>
<evidence type="ECO:0000256" key="2">
    <source>
        <dbReference type="SAM" id="Phobius"/>
    </source>
</evidence>
<feature type="compositionally biased region" description="Low complexity" evidence="1">
    <location>
        <begin position="101"/>
        <end position="112"/>
    </location>
</feature>
<dbReference type="OrthoDB" id="7950620at2"/>
<evidence type="ECO:0000313" key="3">
    <source>
        <dbReference type="EMBL" id="GGA35194.1"/>
    </source>
</evidence>
<keyword evidence="2" id="KW-1133">Transmembrane helix</keyword>
<keyword evidence="2" id="KW-0472">Membrane</keyword>